<comment type="caution">
    <text evidence="1">The sequence shown here is derived from an EMBL/GenBank/DDBJ whole genome shotgun (WGS) entry which is preliminary data.</text>
</comment>
<dbReference type="EMBL" id="LAVV01006557">
    <property type="protein sequence ID" value="KNZ59372.1"/>
    <property type="molecule type" value="Genomic_DNA"/>
</dbReference>
<evidence type="ECO:0000313" key="2">
    <source>
        <dbReference type="Proteomes" id="UP000037035"/>
    </source>
</evidence>
<sequence length="118" mass="13603">MVSSTNIQSPPPTIQLQTSRWFYSVGFMGTSTLFENHYAPQLAGAPIRLGEKKQKEQTKNNAGELHRMHLPWLCQEFTEFAHKLDLATINCLRKEKGPHYVKRTKLLELRRIPPIKTS</sequence>
<organism evidence="1 2">
    <name type="scientific">Puccinia sorghi</name>
    <dbReference type="NCBI Taxonomy" id="27349"/>
    <lineage>
        <taxon>Eukaryota</taxon>
        <taxon>Fungi</taxon>
        <taxon>Dikarya</taxon>
        <taxon>Basidiomycota</taxon>
        <taxon>Pucciniomycotina</taxon>
        <taxon>Pucciniomycetes</taxon>
        <taxon>Pucciniales</taxon>
        <taxon>Pucciniaceae</taxon>
        <taxon>Puccinia</taxon>
    </lineage>
</organism>
<gene>
    <name evidence="1" type="ORF">VP01_1748g10</name>
</gene>
<name>A0A0L6VFQ6_9BASI</name>
<protein>
    <submittedName>
        <fullName evidence="1">Uncharacterized protein</fullName>
    </submittedName>
</protein>
<dbReference type="AlphaFoldDB" id="A0A0L6VFQ6"/>
<dbReference type="VEuPathDB" id="FungiDB:VP01_1748g10"/>
<dbReference type="Proteomes" id="UP000037035">
    <property type="component" value="Unassembled WGS sequence"/>
</dbReference>
<keyword evidence="2" id="KW-1185">Reference proteome</keyword>
<accession>A0A0L6VFQ6</accession>
<evidence type="ECO:0000313" key="1">
    <source>
        <dbReference type="EMBL" id="KNZ59372.1"/>
    </source>
</evidence>
<reference evidence="1 2" key="1">
    <citation type="submission" date="2015-08" db="EMBL/GenBank/DDBJ databases">
        <title>Next Generation Sequencing and Analysis of the Genome of Puccinia sorghi L Schw, the Causal Agent of Maize Common Rust.</title>
        <authorList>
            <person name="Rochi L."/>
            <person name="Burguener G."/>
            <person name="Darino M."/>
            <person name="Turjanski A."/>
            <person name="Kreff E."/>
            <person name="Dieguez M.J."/>
            <person name="Sacco F."/>
        </authorList>
    </citation>
    <scope>NUCLEOTIDE SEQUENCE [LARGE SCALE GENOMIC DNA]</scope>
    <source>
        <strain evidence="1 2">RO10H11247</strain>
    </source>
</reference>
<proteinExistence type="predicted"/>